<feature type="transmembrane region" description="Helical" evidence="7">
    <location>
        <begin position="300"/>
        <end position="319"/>
    </location>
</feature>
<dbReference type="CDD" id="cd17502">
    <property type="entry name" value="MFS_Azr1_MDR_like"/>
    <property type="match status" value="1"/>
</dbReference>
<dbReference type="SUPFAM" id="SSF103473">
    <property type="entry name" value="MFS general substrate transporter"/>
    <property type="match status" value="1"/>
</dbReference>
<evidence type="ECO:0000256" key="1">
    <source>
        <dbReference type="ARBA" id="ARBA00004651"/>
    </source>
</evidence>
<reference evidence="9 10" key="1">
    <citation type="submission" date="2024-09" db="EMBL/GenBank/DDBJ databases">
        <authorList>
            <person name="Sun Q."/>
            <person name="Mori K."/>
        </authorList>
    </citation>
    <scope>NUCLEOTIDE SEQUENCE [LARGE SCALE GENOMIC DNA]</scope>
    <source>
        <strain evidence="9 10">JCM 12520</strain>
    </source>
</reference>
<dbReference type="Gene3D" id="1.20.1250.20">
    <property type="entry name" value="MFS general substrate transporter like domains"/>
    <property type="match status" value="1"/>
</dbReference>
<feature type="transmembrane region" description="Helical" evidence="7">
    <location>
        <begin position="12"/>
        <end position="33"/>
    </location>
</feature>
<evidence type="ECO:0000313" key="10">
    <source>
        <dbReference type="Proteomes" id="UP001589619"/>
    </source>
</evidence>
<evidence type="ECO:0000256" key="2">
    <source>
        <dbReference type="ARBA" id="ARBA00022448"/>
    </source>
</evidence>
<comment type="caution">
    <text evidence="9">The sequence shown here is derived from an EMBL/GenBank/DDBJ whole genome shotgun (WGS) entry which is preliminary data.</text>
</comment>
<gene>
    <name evidence="9" type="ORF">ACFFNY_13320</name>
</gene>
<feature type="domain" description="Major facilitator superfamily (MFS) profile" evidence="8">
    <location>
        <begin position="11"/>
        <end position="493"/>
    </location>
</feature>
<keyword evidence="4 7" id="KW-0812">Transmembrane</keyword>
<comment type="subcellular location">
    <subcellularLocation>
        <location evidence="1">Cell membrane</location>
        <topology evidence="1">Multi-pass membrane protein</topology>
    </subcellularLocation>
</comment>
<name>A0ABV5VWM1_9BACL</name>
<keyword evidence="10" id="KW-1185">Reference proteome</keyword>
<sequence length="513" mass="55418">MDRKQTKINWVVAGLLLGMFVGALDQTIVSTAMPTVITELGGFQHYVWVFSAYMIATVVATPIFGKLSDIYGRKLFFQLGLVLFLIGSVLCGIAGSMTELIVYRAIQGIGGGALMPIAFAVIFDIFPPEKRGKMNGLFGAVFGLSSVFGPALGAYITDYIDWRWVFYINVPIGLVAIALMHFGYREKAVHRKQQIDWVGATSLVVAILSFMFAIELAGSDTYAWGSWQIIGLFALFVVCFALFLAVERKVADPIVELKLFKSRLFTASQAIGFLYGIIMVSGATYIPLFIQGVYGESASAAGQTLTPMMLAVVVSSMLGGPLINKMSYRNIMLISTFILAIAMALLGTMTVETPRWTVTMYMVLVGLGIGVNFVVLNISVLHGLPGQYKGAAISLITFFRTIGSALGVTVLGVLQKSDYKARIGSLFPDPAQAEQFADPKALLIPQVRAELPSDVVQNATHALAGSISYLFMLSILITAVGLVFVLMLGRDRMELPSGDSKQSGMEPGPVGHM</sequence>
<evidence type="ECO:0000256" key="7">
    <source>
        <dbReference type="SAM" id="Phobius"/>
    </source>
</evidence>
<keyword evidence="3" id="KW-1003">Cell membrane</keyword>
<feature type="transmembrane region" description="Helical" evidence="7">
    <location>
        <begin position="467"/>
        <end position="488"/>
    </location>
</feature>
<feature type="transmembrane region" description="Helical" evidence="7">
    <location>
        <begin position="76"/>
        <end position="95"/>
    </location>
</feature>
<feature type="transmembrane region" description="Helical" evidence="7">
    <location>
        <begin position="137"/>
        <end position="156"/>
    </location>
</feature>
<dbReference type="PRINTS" id="PR01036">
    <property type="entry name" value="TCRTETB"/>
</dbReference>
<evidence type="ECO:0000256" key="3">
    <source>
        <dbReference type="ARBA" id="ARBA00022475"/>
    </source>
</evidence>
<protein>
    <submittedName>
        <fullName evidence="9">MDR family MFS transporter</fullName>
    </submittedName>
</protein>
<dbReference type="PANTHER" id="PTHR23501">
    <property type="entry name" value="MAJOR FACILITATOR SUPERFAMILY"/>
    <property type="match status" value="1"/>
</dbReference>
<feature type="transmembrane region" description="Helical" evidence="7">
    <location>
        <begin position="45"/>
        <end position="64"/>
    </location>
</feature>
<dbReference type="PANTHER" id="PTHR23501:SF170">
    <property type="entry name" value="MULTIDRUG RESISTANCE PROTEIN 3"/>
    <property type="match status" value="1"/>
</dbReference>
<evidence type="ECO:0000256" key="5">
    <source>
        <dbReference type="ARBA" id="ARBA00022989"/>
    </source>
</evidence>
<dbReference type="Pfam" id="PF07690">
    <property type="entry name" value="MFS_1"/>
    <property type="match status" value="1"/>
</dbReference>
<feature type="transmembrane region" description="Helical" evidence="7">
    <location>
        <begin position="392"/>
        <end position="414"/>
    </location>
</feature>
<dbReference type="InterPro" id="IPR004638">
    <property type="entry name" value="EmrB-like"/>
</dbReference>
<dbReference type="InterPro" id="IPR036259">
    <property type="entry name" value="MFS_trans_sf"/>
</dbReference>
<dbReference type="InterPro" id="IPR011701">
    <property type="entry name" value="MFS"/>
</dbReference>
<feature type="transmembrane region" description="Helical" evidence="7">
    <location>
        <begin position="361"/>
        <end position="380"/>
    </location>
</feature>
<evidence type="ECO:0000256" key="6">
    <source>
        <dbReference type="ARBA" id="ARBA00023136"/>
    </source>
</evidence>
<dbReference type="PROSITE" id="PS50850">
    <property type="entry name" value="MFS"/>
    <property type="match status" value="1"/>
</dbReference>
<feature type="transmembrane region" description="Helical" evidence="7">
    <location>
        <begin position="162"/>
        <end position="183"/>
    </location>
</feature>
<accession>A0ABV5VWM1</accession>
<dbReference type="Gene3D" id="1.20.1720.10">
    <property type="entry name" value="Multidrug resistance protein D"/>
    <property type="match status" value="1"/>
</dbReference>
<feature type="transmembrane region" description="Helical" evidence="7">
    <location>
        <begin position="195"/>
        <end position="214"/>
    </location>
</feature>
<keyword evidence="2" id="KW-0813">Transport</keyword>
<keyword evidence="5 7" id="KW-1133">Transmembrane helix</keyword>
<dbReference type="InterPro" id="IPR020846">
    <property type="entry name" value="MFS_dom"/>
</dbReference>
<evidence type="ECO:0000256" key="4">
    <source>
        <dbReference type="ARBA" id="ARBA00022692"/>
    </source>
</evidence>
<evidence type="ECO:0000313" key="9">
    <source>
        <dbReference type="EMBL" id="MFB9752540.1"/>
    </source>
</evidence>
<evidence type="ECO:0000259" key="8">
    <source>
        <dbReference type="PROSITE" id="PS50850"/>
    </source>
</evidence>
<feature type="transmembrane region" description="Helical" evidence="7">
    <location>
        <begin position="101"/>
        <end position="125"/>
    </location>
</feature>
<organism evidence="9 10">
    <name type="scientific">Paenibacillus hodogayensis</name>
    <dbReference type="NCBI Taxonomy" id="279208"/>
    <lineage>
        <taxon>Bacteria</taxon>
        <taxon>Bacillati</taxon>
        <taxon>Bacillota</taxon>
        <taxon>Bacilli</taxon>
        <taxon>Bacillales</taxon>
        <taxon>Paenibacillaceae</taxon>
        <taxon>Paenibacillus</taxon>
    </lineage>
</organism>
<dbReference type="RefSeq" id="WP_344904002.1">
    <property type="nucleotide sequence ID" value="NZ_BAAAYO010000001.1"/>
</dbReference>
<dbReference type="Proteomes" id="UP001589619">
    <property type="component" value="Unassembled WGS sequence"/>
</dbReference>
<keyword evidence="6 7" id="KW-0472">Membrane</keyword>
<feature type="transmembrane region" description="Helical" evidence="7">
    <location>
        <begin position="331"/>
        <end position="349"/>
    </location>
</feature>
<feature type="transmembrane region" description="Helical" evidence="7">
    <location>
        <begin position="226"/>
        <end position="246"/>
    </location>
</feature>
<feature type="transmembrane region" description="Helical" evidence="7">
    <location>
        <begin position="267"/>
        <end position="288"/>
    </location>
</feature>
<dbReference type="EMBL" id="JBHMAG010000010">
    <property type="protein sequence ID" value="MFB9752540.1"/>
    <property type="molecule type" value="Genomic_DNA"/>
</dbReference>
<proteinExistence type="predicted"/>
<dbReference type="NCBIfam" id="TIGR00711">
    <property type="entry name" value="efflux_EmrB"/>
    <property type="match status" value="1"/>
</dbReference>